<dbReference type="EMBL" id="CAAALY010037479">
    <property type="protein sequence ID" value="VEL18544.1"/>
    <property type="molecule type" value="Genomic_DNA"/>
</dbReference>
<protein>
    <submittedName>
        <fullName evidence="2">Uncharacterized protein</fullName>
    </submittedName>
</protein>
<dbReference type="Proteomes" id="UP000784294">
    <property type="component" value="Unassembled WGS sequence"/>
</dbReference>
<keyword evidence="3" id="KW-1185">Reference proteome</keyword>
<organism evidence="2 3">
    <name type="scientific">Protopolystoma xenopodis</name>
    <dbReference type="NCBI Taxonomy" id="117903"/>
    <lineage>
        <taxon>Eukaryota</taxon>
        <taxon>Metazoa</taxon>
        <taxon>Spiralia</taxon>
        <taxon>Lophotrochozoa</taxon>
        <taxon>Platyhelminthes</taxon>
        <taxon>Monogenea</taxon>
        <taxon>Polyopisthocotylea</taxon>
        <taxon>Polystomatidea</taxon>
        <taxon>Polystomatidae</taxon>
        <taxon>Protopolystoma</taxon>
    </lineage>
</organism>
<dbReference type="AlphaFoldDB" id="A0A3S4ZSA2"/>
<keyword evidence="1" id="KW-0812">Transmembrane</keyword>
<evidence type="ECO:0000313" key="3">
    <source>
        <dbReference type="Proteomes" id="UP000784294"/>
    </source>
</evidence>
<keyword evidence="1" id="KW-1133">Transmembrane helix</keyword>
<accession>A0A3S4ZSA2</accession>
<proteinExistence type="predicted"/>
<comment type="caution">
    <text evidence="2">The sequence shown here is derived from an EMBL/GenBank/DDBJ whole genome shotgun (WGS) entry which is preliminary data.</text>
</comment>
<sequence length="75" mass="8718">MNRVRVRCGRWCANFFRLCLPPAATRYVHNPFILFFSIPMATSRIYMIVLRPFARFHTNTSDCPTSDCSSERITG</sequence>
<feature type="transmembrane region" description="Helical" evidence="1">
    <location>
        <begin position="32"/>
        <end position="50"/>
    </location>
</feature>
<keyword evidence="1" id="KW-0472">Membrane</keyword>
<evidence type="ECO:0000313" key="2">
    <source>
        <dbReference type="EMBL" id="VEL18544.1"/>
    </source>
</evidence>
<gene>
    <name evidence="2" type="ORF">PXEA_LOCUS11984</name>
</gene>
<reference evidence="2" key="1">
    <citation type="submission" date="2018-11" db="EMBL/GenBank/DDBJ databases">
        <authorList>
            <consortium name="Pathogen Informatics"/>
        </authorList>
    </citation>
    <scope>NUCLEOTIDE SEQUENCE</scope>
</reference>
<evidence type="ECO:0000256" key="1">
    <source>
        <dbReference type="SAM" id="Phobius"/>
    </source>
</evidence>
<name>A0A3S4ZSA2_9PLAT</name>